<dbReference type="GO" id="GO:0043164">
    <property type="term" value="P:Gram-negative-bacterium-type cell wall biogenesis"/>
    <property type="evidence" value="ECO:0007669"/>
    <property type="project" value="TreeGrafter"/>
</dbReference>
<dbReference type="CDD" id="cd06259">
    <property type="entry name" value="YdcF-like"/>
    <property type="match status" value="1"/>
</dbReference>
<evidence type="ECO:0000313" key="4">
    <source>
        <dbReference type="Proteomes" id="UP000029672"/>
    </source>
</evidence>
<reference evidence="3 4" key="1">
    <citation type="submission" date="2014-10" db="EMBL/GenBank/DDBJ databases">
        <title>Whole genome sequence of Francisella endociliophora strain FSC1006, isolated from a laboratory culture of the marine ciliate Euplotes raikovi.</title>
        <authorList>
            <person name="Granberg M."/>
            <person name="Backman S."/>
            <person name="Lundmark E."/>
            <person name="Nilsson E."/>
            <person name="Karlsson E."/>
            <person name="Thelaus J."/>
            <person name="Ohrman C."/>
            <person name="Larkeryd A."/>
            <person name="Stenberg P."/>
        </authorList>
    </citation>
    <scope>NUCLEOTIDE SEQUENCE [LARGE SCALE GENOMIC DNA]</scope>
    <source>
        <strain evidence="3 4">FSC1006</strain>
    </source>
</reference>
<dbReference type="KEGG" id="frf:LO80_01240"/>
<evidence type="ECO:0000259" key="2">
    <source>
        <dbReference type="Pfam" id="PF02698"/>
    </source>
</evidence>
<dbReference type="InterPro" id="IPR003848">
    <property type="entry name" value="DUF218"/>
</dbReference>
<keyword evidence="1" id="KW-1133">Transmembrane helix</keyword>
<proteinExistence type="predicted"/>
<name>A0A097ERQ1_9GAMM</name>
<dbReference type="Pfam" id="PF02698">
    <property type="entry name" value="DUF218"/>
    <property type="match status" value="1"/>
</dbReference>
<sequence>MSNLLDIGCLFFIALIIGCFLSKGYLRYFLISLTVIYYLIGSGILGNLLAKPLKSEVSDIKACANTNGIILLGAGLNNAYGELEPSLGAYDRIVKAVEVYNRHPQKIIVTGGIPSGETISEAEVYAKELQNLGVPKTDIILETKSKNTYQNAQFTKELLKNSNGTYCLVTGGIHYRRAKIFFDKFDINTISLASSKLTTGIKVLPNAYNFYITQRIIHEYFGIVRSYL</sequence>
<feature type="transmembrane region" description="Helical" evidence="1">
    <location>
        <begin position="31"/>
        <end position="50"/>
    </location>
</feature>
<dbReference type="Proteomes" id="UP000029672">
    <property type="component" value="Chromosome"/>
</dbReference>
<organism evidence="3 4">
    <name type="scientific">Candidatus Francisella endociliophora</name>
    <dbReference type="NCBI Taxonomy" id="653937"/>
    <lineage>
        <taxon>Bacteria</taxon>
        <taxon>Pseudomonadati</taxon>
        <taxon>Pseudomonadota</taxon>
        <taxon>Gammaproteobacteria</taxon>
        <taxon>Thiotrichales</taxon>
        <taxon>Francisellaceae</taxon>
        <taxon>Francisella</taxon>
    </lineage>
</organism>
<dbReference type="RefSeq" id="WP_040010635.1">
    <property type="nucleotide sequence ID" value="NZ_CP009574.1"/>
</dbReference>
<dbReference type="GO" id="GO:0005886">
    <property type="term" value="C:plasma membrane"/>
    <property type="evidence" value="ECO:0007669"/>
    <property type="project" value="TreeGrafter"/>
</dbReference>
<keyword evidence="4" id="KW-1185">Reference proteome</keyword>
<accession>A0A097ERQ1</accession>
<dbReference type="PANTHER" id="PTHR30336">
    <property type="entry name" value="INNER MEMBRANE PROTEIN, PROBABLE PERMEASE"/>
    <property type="match status" value="1"/>
</dbReference>
<dbReference type="EMBL" id="CP009574">
    <property type="protein sequence ID" value="AIT10253.1"/>
    <property type="molecule type" value="Genomic_DNA"/>
</dbReference>
<dbReference type="InterPro" id="IPR014729">
    <property type="entry name" value="Rossmann-like_a/b/a_fold"/>
</dbReference>
<evidence type="ECO:0000256" key="1">
    <source>
        <dbReference type="SAM" id="Phobius"/>
    </source>
</evidence>
<dbReference type="OrthoDB" id="9809813at2"/>
<feature type="domain" description="DUF218" evidence="2">
    <location>
        <begin position="68"/>
        <end position="222"/>
    </location>
</feature>
<dbReference type="Gene3D" id="3.40.50.620">
    <property type="entry name" value="HUPs"/>
    <property type="match status" value="1"/>
</dbReference>
<dbReference type="HOGENOM" id="CLU_053514_2_1_6"/>
<protein>
    <recommendedName>
        <fullName evidence="2">DUF218 domain-containing protein</fullName>
    </recommendedName>
</protein>
<gene>
    <name evidence="3" type="ORF">LO80_01240</name>
</gene>
<keyword evidence="1" id="KW-0812">Transmembrane</keyword>
<keyword evidence="1" id="KW-0472">Membrane</keyword>
<dbReference type="PANTHER" id="PTHR30336:SF4">
    <property type="entry name" value="ENVELOPE BIOGENESIS FACTOR ELYC"/>
    <property type="match status" value="1"/>
</dbReference>
<dbReference type="STRING" id="1547445.LO80_01240"/>
<dbReference type="AlphaFoldDB" id="A0A097ERQ1"/>
<dbReference type="InterPro" id="IPR051599">
    <property type="entry name" value="Cell_Envelope_Assoc"/>
</dbReference>
<dbReference type="eggNOG" id="COG1434">
    <property type="taxonomic scope" value="Bacteria"/>
</dbReference>
<evidence type="ECO:0000313" key="3">
    <source>
        <dbReference type="EMBL" id="AIT10253.1"/>
    </source>
</evidence>
<dbReference type="GO" id="GO:0000270">
    <property type="term" value="P:peptidoglycan metabolic process"/>
    <property type="evidence" value="ECO:0007669"/>
    <property type="project" value="TreeGrafter"/>
</dbReference>
<feature type="transmembrane region" description="Helical" evidence="1">
    <location>
        <begin position="7"/>
        <end position="25"/>
    </location>
</feature>